<feature type="region of interest" description="Disordered" evidence="1">
    <location>
        <begin position="98"/>
        <end position="117"/>
    </location>
</feature>
<reference evidence="3" key="1">
    <citation type="journal article" date="2011" name="PLoS Genet.">
        <title>Genomic analysis of the necrotrophic fungal pathogens Sclerotinia sclerotiorum and Botrytis cinerea.</title>
        <authorList>
            <person name="Amselem J."/>
            <person name="Cuomo C.A."/>
            <person name="van Kan J.A."/>
            <person name="Viaud M."/>
            <person name="Benito E.P."/>
            <person name="Couloux A."/>
            <person name="Coutinho P.M."/>
            <person name="de Vries R.P."/>
            <person name="Dyer P.S."/>
            <person name="Fillinger S."/>
            <person name="Fournier E."/>
            <person name="Gout L."/>
            <person name="Hahn M."/>
            <person name="Kohn L."/>
            <person name="Lapalu N."/>
            <person name="Plummer K.M."/>
            <person name="Pradier J.M."/>
            <person name="Quevillon E."/>
            <person name="Sharon A."/>
            <person name="Simon A."/>
            <person name="ten Have A."/>
            <person name="Tudzynski B."/>
            <person name="Tudzynski P."/>
            <person name="Wincker P."/>
            <person name="Andrew M."/>
            <person name="Anthouard V."/>
            <person name="Beever R.E."/>
            <person name="Beffa R."/>
            <person name="Benoit I."/>
            <person name="Bouzid O."/>
            <person name="Brault B."/>
            <person name="Chen Z."/>
            <person name="Choquer M."/>
            <person name="Collemare J."/>
            <person name="Cotton P."/>
            <person name="Danchin E.G."/>
            <person name="Da Silva C."/>
            <person name="Gautier A."/>
            <person name="Giraud C."/>
            <person name="Giraud T."/>
            <person name="Gonzalez C."/>
            <person name="Grossetete S."/>
            <person name="Guldener U."/>
            <person name="Henrissat B."/>
            <person name="Howlett B.J."/>
            <person name="Kodira C."/>
            <person name="Kretschmer M."/>
            <person name="Lappartient A."/>
            <person name="Leroch M."/>
            <person name="Levis C."/>
            <person name="Mauceli E."/>
            <person name="Neuveglise C."/>
            <person name="Oeser B."/>
            <person name="Pearson M."/>
            <person name="Poulain J."/>
            <person name="Poussereau N."/>
            <person name="Quesneville H."/>
            <person name="Rascle C."/>
            <person name="Schumacher J."/>
            <person name="Segurens B."/>
            <person name="Sexton A."/>
            <person name="Silva E."/>
            <person name="Sirven C."/>
            <person name="Soanes D.M."/>
            <person name="Talbot N.J."/>
            <person name="Templeton M."/>
            <person name="Yandava C."/>
            <person name="Yarden O."/>
            <person name="Zeng Q."/>
            <person name="Rollins J.A."/>
            <person name="Lebrun M.H."/>
            <person name="Dickman M."/>
        </authorList>
    </citation>
    <scope>NUCLEOTIDE SEQUENCE [LARGE SCALE GENOMIC DNA]</scope>
    <source>
        <strain evidence="3">ATCC 18683 / 1980 / Ss-1</strain>
    </source>
</reference>
<proteinExistence type="predicted"/>
<dbReference type="RefSeq" id="XP_001598176.1">
    <property type="nucleotide sequence ID" value="XM_001598126.1"/>
</dbReference>
<protein>
    <submittedName>
        <fullName evidence="2">Uncharacterized protein</fullName>
    </submittedName>
</protein>
<evidence type="ECO:0000313" key="3">
    <source>
        <dbReference type="Proteomes" id="UP000001312"/>
    </source>
</evidence>
<dbReference type="HOGENOM" id="CLU_900664_0_0_1"/>
<organism evidence="2 3">
    <name type="scientific">Sclerotinia sclerotiorum (strain ATCC 18683 / 1980 / Ss-1)</name>
    <name type="common">White mold</name>
    <name type="synonym">Whetzelinia sclerotiorum</name>
    <dbReference type="NCBI Taxonomy" id="665079"/>
    <lineage>
        <taxon>Eukaryota</taxon>
        <taxon>Fungi</taxon>
        <taxon>Dikarya</taxon>
        <taxon>Ascomycota</taxon>
        <taxon>Pezizomycotina</taxon>
        <taxon>Leotiomycetes</taxon>
        <taxon>Helotiales</taxon>
        <taxon>Sclerotiniaceae</taxon>
        <taxon>Sclerotinia</taxon>
    </lineage>
</organism>
<accession>A7E4P0</accession>
<evidence type="ECO:0000256" key="1">
    <source>
        <dbReference type="SAM" id="MobiDB-lite"/>
    </source>
</evidence>
<dbReference type="Proteomes" id="UP000001312">
    <property type="component" value="Unassembled WGS sequence"/>
</dbReference>
<dbReference type="EMBL" id="CH476621">
    <property type="protein sequence ID" value="EDN90862.1"/>
    <property type="molecule type" value="Genomic_DNA"/>
</dbReference>
<gene>
    <name evidence="2" type="ORF">SS1G_00262</name>
</gene>
<name>A7E4P0_SCLS1</name>
<dbReference type="KEGG" id="ssl:SS1G_00262"/>
<evidence type="ECO:0000313" key="2">
    <source>
        <dbReference type="EMBL" id="EDN90862.1"/>
    </source>
</evidence>
<keyword evidence="3" id="KW-1185">Reference proteome</keyword>
<dbReference type="AlphaFoldDB" id="A7E4P0"/>
<dbReference type="InParanoid" id="A7E4P0"/>
<sequence>MSLDEQLLRMRAIKLLKGILVMGKEYTQEDILTREQNFRVFLNGIKFWNPTKSQLELQAFKNECVAAYVGNKNCSDPDAFIPSRARIQRIIDDRRKLDSNPNASIEKPESFPGPAPTWKHRVRNNYRVDGQSVSVKCGESWEELTPFEECFALFIECHIPREKDARHRGRDTTYGIISAGEQGLGFQSTKRKAGANPQLLLAPVPPALVPPALVPPALVPPALVPPAPAAFGPVPNIPVPDVPSPQHEDRYDRVPQVQVQGPYAAAPLNPPPFDQPPFHPANPDPASTSAFVALANWDEFFGAPDTSFS</sequence>
<feature type="region of interest" description="Disordered" evidence="1">
    <location>
        <begin position="263"/>
        <end position="285"/>
    </location>
</feature>
<feature type="compositionally biased region" description="Pro residues" evidence="1">
    <location>
        <begin position="268"/>
        <end position="283"/>
    </location>
</feature>
<dbReference type="GeneID" id="5494997"/>